<dbReference type="Proteomes" id="UP000027946">
    <property type="component" value="Unassembled WGS sequence"/>
</dbReference>
<dbReference type="NCBIfam" id="TIGR00573">
    <property type="entry name" value="dnaq"/>
    <property type="match status" value="1"/>
</dbReference>
<keyword evidence="3 13" id="KW-0963">Cytoplasm</keyword>
<evidence type="ECO:0000256" key="3">
    <source>
        <dbReference type="ARBA" id="ARBA00022490"/>
    </source>
</evidence>
<dbReference type="GO" id="GO:0006261">
    <property type="term" value="P:DNA-templated DNA replication"/>
    <property type="evidence" value="ECO:0007669"/>
    <property type="project" value="UniProtKB-UniRule"/>
</dbReference>
<evidence type="ECO:0000256" key="1">
    <source>
        <dbReference type="ARBA" id="ARBA00003452"/>
    </source>
</evidence>
<dbReference type="RefSeq" id="WP_038265569.1">
    <property type="nucleotide sequence ID" value="NZ_FSRH01000002.1"/>
</dbReference>
<dbReference type="Pfam" id="PF11490">
    <property type="entry name" value="DNA_pol3_a_NII"/>
    <property type="match status" value="1"/>
</dbReference>
<dbReference type="InterPro" id="IPR012340">
    <property type="entry name" value="NA-bd_OB-fold"/>
</dbReference>
<dbReference type="Gene3D" id="1.10.150.700">
    <property type="entry name" value="PolC, middle finger domain"/>
    <property type="match status" value="2"/>
</dbReference>
<dbReference type="Pfam" id="PF14579">
    <property type="entry name" value="HHH_6"/>
    <property type="match status" value="1"/>
</dbReference>
<dbReference type="InterPro" id="IPR044923">
    <property type="entry name" value="PolC_middle_finger_sf"/>
</dbReference>
<keyword evidence="9 13" id="KW-0269">Exonuclease</keyword>
<dbReference type="InterPro" id="IPR028112">
    <property type="entry name" value="DNA_PolC-type_N_I"/>
</dbReference>
<keyword evidence="4 13" id="KW-0808">Transferase</keyword>
<dbReference type="InterPro" id="IPR036397">
    <property type="entry name" value="RNaseH_sf"/>
</dbReference>
<evidence type="ECO:0000256" key="8">
    <source>
        <dbReference type="ARBA" id="ARBA00022801"/>
    </source>
</evidence>
<evidence type="ECO:0000256" key="6">
    <source>
        <dbReference type="ARBA" id="ARBA00022705"/>
    </source>
</evidence>
<dbReference type="InterPro" id="IPR003141">
    <property type="entry name" value="Pol/His_phosphatase_N"/>
</dbReference>
<dbReference type="Pfam" id="PF02811">
    <property type="entry name" value="PHP"/>
    <property type="match status" value="1"/>
</dbReference>
<dbReference type="CDD" id="cd04484">
    <property type="entry name" value="polC_OBF"/>
    <property type="match status" value="1"/>
</dbReference>
<accession>A0A069RLY3</accession>
<dbReference type="InterPro" id="IPR006054">
    <property type="entry name" value="DnaQ"/>
</dbReference>
<dbReference type="InterPro" id="IPR029460">
    <property type="entry name" value="DNAPol_HHH"/>
</dbReference>
<dbReference type="InterPro" id="IPR024754">
    <property type="entry name" value="DNA_PolC-like_N_II"/>
</dbReference>
<dbReference type="InterPro" id="IPR013520">
    <property type="entry name" value="Ribonucl_H"/>
</dbReference>
<keyword evidence="6 13" id="KW-0235">DNA replication</keyword>
<dbReference type="SUPFAM" id="SSF53098">
    <property type="entry name" value="Ribonuclease H-like"/>
    <property type="match status" value="1"/>
</dbReference>
<dbReference type="GO" id="GO:0005737">
    <property type="term" value="C:cytoplasm"/>
    <property type="evidence" value="ECO:0007669"/>
    <property type="project" value="UniProtKB-SubCell"/>
</dbReference>
<dbReference type="CDD" id="cd07435">
    <property type="entry name" value="PHP_PolIIIA_POLC"/>
    <property type="match status" value="1"/>
</dbReference>
<dbReference type="InterPro" id="IPR004805">
    <property type="entry name" value="DnaE2/DnaE/PolC"/>
</dbReference>
<keyword evidence="10 13" id="KW-0239">DNA-directed DNA polymerase</keyword>
<feature type="domain" description="Exonuclease" evidence="15">
    <location>
        <begin position="426"/>
        <end position="591"/>
    </location>
</feature>
<name>A0A069RLY3_PEPLI</name>
<dbReference type="SMART" id="SM00479">
    <property type="entry name" value="EXOIII"/>
    <property type="match status" value="1"/>
</dbReference>
<evidence type="ECO:0000259" key="16">
    <source>
        <dbReference type="SMART" id="SM00481"/>
    </source>
</evidence>
<dbReference type="InterPro" id="IPR012337">
    <property type="entry name" value="RNaseH-like_sf"/>
</dbReference>
<sequence length="1438" mass="162357">MQSLAAYLNKIKIADGFKKEHMENLYVKKIVYYRENKVVNIHLDSKRIMDVDFILKLERAIKIALCHFKDVKIKMKYTDLDVDDKNGLIKSYWKHIIKYIELSMPSIKNFVKDMSWRLEDDNLTIEMPCDFLINMIKNKKLEYGIKSTIAQELGVLVEVDFISMGDTFSGNYKSYLKEKEIEAANMVKSRAIEAALSEERAKPSEPKEAKPSKSPKSEPFKQGSSYRKTVKYESVKMVDVGVESGKISIEGKVFDMDSRELRNGKVLYIFSITDYTSSICCKIFANEKKQEEVNEVLSKGAFLKVQGESMYDSYSREVVINVFDIKKSKPVLRMDEAQQKRVELHAHTNMSAMDAVASAKDIVQRAASWGHSAVAITDHGIVQAYPDAMSAAEKYGIKVIYGMEGYLVNDNIPIIDRPNDLPLSQEFVVFDLETTGLSSANNTIIEIGAVKIRDFEIVDRFSCLVNPKMSIPLKIQELTGINNAMIDNEPEIKDIMPQFMEFIKDSVLVAHNAEFDMGFVRESCKRLGIKFENSSIDTIAVAKVLLPELKRYKLNVVAKALGVSLKNHHRAVDDAQATADIFINFLERFKNEGIEKLSDINTHFKQNDHTKLNTFHIMILAKNYTGLKNLYKIVSKAHIDYFYKRPRIPKSLLTEYREGLVIGSACEAGELYQAVIKNVNEDELEKIALYYDYFEVMPLGNNKFMIDKGIVSGYDELKDINKRIIELGRKLKRPVVATGDVHFVDPHDGVYRKILKCSQGFSDADEDIPLYFKTTDEMLEDFSYLGSETANEVVIENPNKIAEMIEDIRPVPKETFPPIIEGSDEELRRMCYEKANSIYGDPMPEIVQKRLDRELNSIISNGYAVMYIIAQRLVKKSVDDGYLVGSRGSVGSSFAATMSSITEVNPLPPHYICANCKTSEFSTDGSIGSGADLPDKICPKCGVEYIKDGHDIPFEVFLGFEGDKEPDIDLNFAGEYQATAHKYTEVLFGKGYVYKAGTIGTIADKTAYGFVKKYIEEKGIICPSVEIERLSGGCTGIKRTSGQHPGGIMVVPDYKEIFDFCPIQYPANDSSSGVITTHFDYHSISGRLLKLDILGHDTPTIIKMLEEFTGIDATHIALDDAETMGIFSSTHEIGVEKEDVDSPVATFAVPEFGTKFVRQMLVDTKPNTFAELVRISGLSHGTDVWLNNAQELVRAGTAELKEVICTRDDIMNYLIQKGVQPKHSFKIMENVRKGKGLREEDKDEMEENNVPQWYIDSCNKIKYMFPKAHAVAYVMMSFRIAYFKVHYPRAFYATYFTIKAEDFDITLISKGRGAVLEKMKEIDALGNTATAKDKNIYTLIEVVNEMFSRGIEVMNVDLYNSDAKKFKIVAGKLLPPLVSFPGLGENAAFNVVSEREKGEFLSIEDLRSRTKLSKTVLEMLKENGCLYDMPETNQLSLL</sequence>
<feature type="domain" description="Polymerase/histidinol phosphatase N-terminal" evidence="16">
    <location>
        <begin position="342"/>
        <end position="409"/>
    </location>
</feature>
<organism evidence="17 18">
    <name type="scientific">Peptoclostridium litorale DSM 5388</name>
    <dbReference type="NCBI Taxonomy" id="1121324"/>
    <lineage>
        <taxon>Bacteria</taxon>
        <taxon>Bacillati</taxon>
        <taxon>Bacillota</taxon>
        <taxon>Clostridia</taxon>
        <taxon>Peptostreptococcales</taxon>
        <taxon>Peptoclostridiaceae</taxon>
        <taxon>Peptoclostridium</taxon>
    </lineage>
</organism>
<dbReference type="STRING" id="1121324.CLIT_11c02310"/>
<comment type="subcellular location">
    <subcellularLocation>
        <location evidence="2 13">Cytoplasm</location>
    </subcellularLocation>
</comment>
<comment type="function">
    <text evidence="11">DNA polymerase III is a complex, multichain enzyme responsible for most of the replicative synthesis in bacteria. This DNA polymerase also exhibits 3' to 5' exonuclease activity. The alpha chain is the DNA polymerase.</text>
</comment>
<evidence type="ECO:0000256" key="7">
    <source>
        <dbReference type="ARBA" id="ARBA00022722"/>
    </source>
</evidence>
<dbReference type="InterPro" id="IPR006308">
    <property type="entry name" value="Pol_III_a_PolC-type_gram_pos"/>
</dbReference>
<dbReference type="HAMAP" id="MF_00356">
    <property type="entry name" value="DNApol_PolC"/>
    <property type="match status" value="1"/>
</dbReference>
<dbReference type="Pfam" id="PF17657">
    <property type="entry name" value="DNA_pol3_finger"/>
    <property type="match status" value="1"/>
</dbReference>
<dbReference type="Gene3D" id="2.40.50.140">
    <property type="entry name" value="Nucleic acid-binding proteins"/>
    <property type="match status" value="1"/>
</dbReference>
<comment type="catalytic activity">
    <reaction evidence="12 13">
        <text>DNA(n) + a 2'-deoxyribonucleoside 5'-triphosphate = DNA(n+1) + diphosphate</text>
        <dbReference type="Rhea" id="RHEA:22508"/>
        <dbReference type="Rhea" id="RHEA-COMP:17339"/>
        <dbReference type="Rhea" id="RHEA-COMP:17340"/>
        <dbReference type="ChEBI" id="CHEBI:33019"/>
        <dbReference type="ChEBI" id="CHEBI:61560"/>
        <dbReference type="ChEBI" id="CHEBI:173112"/>
        <dbReference type="EC" id="2.7.7.7"/>
    </reaction>
</comment>
<dbReference type="InterPro" id="IPR004365">
    <property type="entry name" value="NA-bd_OB_tRNA"/>
</dbReference>
<comment type="similarity">
    <text evidence="13">Belongs to the DNA polymerase type-C family. PolC subfamily.</text>
</comment>
<evidence type="ECO:0000259" key="15">
    <source>
        <dbReference type="SMART" id="SM00479"/>
    </source>
</evidence>
<dbReference type="SUPFAM" id="SSF160975">
    <property type="entry name" value="AF1531-like"/>
    <property type="match status" value="1"/>
</dbReference>
<dbReference type="PANTHER" id="PTHR32294">
    <property type="entry name" value="DNA POLYMERASE III SUBUNIT ALPHA"/>
    <property type="match status" value="1"/>
</dbReference>
<proteinExistence type="inferred from homology"/>
<dbReference type="NCBIfam" id="TIGR01405">
    <property type="entry name" value="polC_Gram_pos"/>
    <property type="match status" value="1"/>
</dbReference>
<evidence type="ECO:0000313" key="18">
    <source>
        <dbReference type="Proteomes" id="UP000027946"/>
    </source>
</evidence>
<dbReference type="Gene3D" id="3.20.20.140">
    <property type="entry name" value="Metal-dependent hydrolases"/>
    <property type="match status" value="2"/>
</dbReference>
<evidence type="ECO:0000256" key="12">
    <source>
        <dbReference type="ARBA" id="ARBA00049244"/>
    </source>
</evidence>
<dbReference type="Gene3D" id="1.10.150.870">
    <property type="match status" value="1"/>
</dbReference>
<keyword evidence="18" id="KW-1185">Reference proteome</keyword>
<dbReference type="PANTHER" id="PTHR32294:SF5">
    <property type="entry name" value="DNA POLYMERASE III POLC-TYPE"/>
    <property type="match status" value="1"/>
</dbReference>
<dbReference type="EMBL" id="JJMM01000011">
    <property type="protein sequence ID" value="KDR95202.1"/>
    <property type="molecule type" value="Genomic_DNA"/>
</dbReference>
<dbReference type="EC" id="2.7.7.7" evidence="13"/>
<evidence type="ECO:0000256" key="10">
    <source>
        <dbReference type="ARBA" id="ARBA00022932"/>
    </source>
</evidence>
<dbReference type="InterPro" id="IPR011708">
    <property type="entry name" value="DNA_pol3_alpha_NTPase_dom"/>
</dbReference>
<evidence type="ECO:0000313" key="17">
    <source>
        <dbReference type="EMBL" id="KDR95202.1"/>
    </source>
</evidence>
<evidence type="ECO:0000256" key="13">
    <source>
        <dbReference type="HAMAP-Rule" id="MF_00356"/>
    </source>
</evidence>
<evidence type="ECO:0000256" key="5">
    <source>
        <dbReference type="ARBA" id="ARBA00022695"/>
    </source>
</evidence>
<feature type="compositionally biased region" description="Basic and acidic residues" evidence="14">
    <location>
        <begin position="197"/>
        <end position="219"/>
    </location>
</feature>
<dbReference type="GO" id="GO:0008408">
    <property type="term" value="F:3'-5' exonuclease activity"/>
    <property type="evidence" value="ECO:0007669"/>
    <property type="project" value="UniProtKB-UniRule"/>
</dbReference>
<dbReference type="Gene3D" id="3.30.1900.20">
    <property type="match status" value="2"/>
</dbReference>
<dbReference type="eggNOG" id="COG2176">
    <property type="taxonomic scope" value="Bacteria"/>
</dbReference>
<dbReference type="OrthoDB" id="9804290at2"/>
<keyword evidence="5 13" id="KW-0548">Nucleotidyltransferase</keyword>
<evidence type="ECO:0000256" key="2">
    <source>
        <dbReference type="ARBA" id="ARBA00004496"/>
    </source>
</evidence>
<comment type="caution">
    <text evidence="17">The sequence shown here is derived from an EMBL/GenBank/DDBJ whole genome shotgun (WGS) entry which is preliminary data.</text>
</comment>
<dbReference type="SMART" id="SM00481">
    <property type="entry name" value="POLIIIAc"/>
    <property type="match status" value="1"/>
</dbReference>
<keyword evidence="8 13" id="KW-0378">Hydrolase</keyword>
<feature type="region of interest" description="Disordered" evidence="14">
    <location>
        <begin position="197"/>
        <end position="222"/>
    </location>
</feature>
<dbReference type="InterPro" id="IPR004013">
    <property type="entry name" value="PHP_dom"/>
</dbReference>
<evidence type="ECO:0000256" key="9">
    <source>
        <dbReference type="ARBA" id="ARBA00022839"/>
    </source>
</evidence>
<reference evidence="17 18" key="1">
    <citation type="submission" date="2014-03" db="EMBL/GenBank/DDBJ databases">
        <title>Genome sequence of Clostridium litorale W6, DSM 5388.</title>
        <authorList>
            <person name="Poehlein A."/>
            <person name="Jagirdar A."/>
            <person name="Khonsari B."/>
            <person name="Chibani C.M."/>
            <person name="Gutierrez Gutierrez D.A."/>
            <person name="Davydova E."/>
            <person name="Alghaithi H.S."/>
            <person name="Nair K.P."/>
            <person name="Dhamotharan K."/>
            <person name="Chandran L."/>
            <person name="G W."/>
            <person name="Daniel R."/>
        </authorList>
    </citation>
    <scope>NUCLEOTIDE SEQUENCE [LARGE SCALE GENOMIC DNA]</scope>
    <source>
        <strain evidence="17 18">W6</strain>
    </source>
</reference>
<dbReference type="Pfam" id="PF07733">
    <property type="entry name" value="DNA_pol3_alpha"/>
    <property type="match status" value="2"/>
</dbReference>
<dbReference type="InterPro" id="IPR040982">
    <property type="entry name" value="DNA_pol3_finger"/>
</dbReference>
<comment type="function">
    <text evidence="1 13">Required for replicative DNA synthesis. This DNA polymerase also exhibits 3' to 5' exonuclease activity.</text>
</comment>
<dbReference type="FunFam" id="3.30.420.10:FF:000045">
    <property type="entry name" value="3'-5' exonuclease DinG"/>
    <property type="match status" value="1"/>
</dbReference>
<evidence type="ECO:0000256" key="14">
    <source>
        <dbReference type="SAM" id="MobiDB-lite"/>
    </source>
</evidence>
<dbReference type="Pfam" id="PF14480">
    <property type="entry name" value="DNA_pol3_a_NI"/>
    <property type="match status" value="1"/>
</dbReference>
<protein>
    <recommendedName>
        <fullName evidence="13">DNA polymerase III PolC-type</fullName>
        <shortName evidence="13">PolIII</shortName>
        <ecNumber evidence="13">2.7.7.7</ecNumber>
    </recommendedName>
</protein>
<keyword evidence="7 13" id="KW-0540">Nuclease</keyword>
<dbReference type="NCBIfam" id="NF001688">
    <property type="entry name" value="PRK00448.1"/>
    <property type="match status" value="1"/>
</dbReference>
<dbReference type="Gene3D" id="3.30.420.10">
    <property type="entry name" value="Ribonuclease H-like superfamily/Ribonuclease H"/>
    <property type="match status" value="1"/>
</dbReference>
<dbReference type="Pfam" id="PF00929">
    <property type="entry name" value="RNase_T"/>
    <property type="match status" value="1"/>
</dbReference>
<evidence type="ECO:0000256" key="4">
    <source>
        <dbReference type="ARBA" id="ARBA00022679"/>
    </source>
</evidence>
<dbReference type="Pfam" id="PF01336">
    <property type="entry name" value="tRNA_anti-codon"/>
    <property type="match status" value="1"/>
</dbReference>
<gene>
    <name evidence="13 17" type="primary">polC</name>
    <name evidence="17" type="ORF">CLIT_11c02310</name>
</gene>
<evidence type="ECO:0000256" key="11">
    <source>
        <dbReference type="ARBA" id="ARBA00025611"/>
    </source>
</evidence>
<dbReference type="GO" id="GO:0003887">
    <property type="term" value="F:DNA-directed DNA polymerase activity"/>
    <property type="evidence" value="ECO:0007669"/>
    <property type="project" value="UniProtKB-UniRule"/>
</dbReference>
<dbReference type="GO" id="GO:0003677">
    <property type="term" value="F:DNA binding"/>
    <property type="evidence" value="ECO:0007669"/>
    <property type="project" value="UniProtKB-UniRule"/>
</dbReference>